<dbReference type="SUPFAM" id="SSF48452">
    <property type="entry name" value="TPR-like"/>
    <property type="match status" value="1"/>
</dbReference>
<gene>
    <name evidence="1" type="ORF">FYJ29_03285</name>
</gene>
<dbReference type="RefSeq" id="WP_154328255.1">
    <property type="nucleotide sequence ID" value="NZ_CP045696.1"/>
</dbReference>
<reference evidence="1 2" key="1">
    <citation type="submission" date="2019-08" db="EMBL/GenBank/DDBJ databases">
        <title>In-depth cultivation of the pig gut microbiome towards novel bacterial diversity and tailored functional studies.</title>
        <authorList>
            <person name="Wylensek D."/>
            <person name="Hitch T.C.A."/>
            <person name="Clavel T."/>
        </authorList>
    </citation>
    <scope>NUCLEOTIDE SEQUENCE [LARGE SCALE GENOMIC DNA]</scope>
    <source>
        <strain evidence="1 2">Oil-RF-744-WCA-WT-10</strain>
    </source>
</reference>
<protein>
    <recommendedName>
        <fullName evidence="3">Tetratricopeptide repeat protein</fullName>
    </recommendedName>
</protein>
<evidence type="ECO:0008006" key="3">
    <source>
        <dbReference type="Google" id="ProtNLM"/>
    </source>
</evidence>
<dbReference type="EMBL" id="VULT01000004">
    <property type="protein sequence ID" value="MSS16791.1"/>
    <property type="molecule type" value="Genomic_DNA"/>
</dbReference>
<evidence type="ECO:0000313" key="2">
    <source>
        <dbReference type="Proteomes" id="UP000483362"/>
    </source>
</evidence>
<keyword evidence="2" id="KW-1185">Reference proteome</keyword>
<comment type="caution">
    <text evidence="1">The sequence shown here is derived from an EMBL/GenBank/DDBJ whole genome shotgun (WGS) entry which is preliminary data.</text>
</comment>
<sequence>MGTFVAIIVGLAIFGIIMAVVKSNQEDAQHERANQMVQQEKDKRAMLDQTLARMNELKEKAAGSDVIELGNGKVKVKRAYLDANFKEGAIMDEDTFFANEDEDGYVTIDESKFKLMQVKKDAYESSKKRMTTTVTLNNQGISQEKAGDEEAAIATYEECIKTGYPATHAYDRLLVLYRKRKDYISEKRVCQLAIDTFKNEQKYKDRLSKIDDLLNEN</sequence>
<dbReference type="InterPro" id="IPR011990">
    <property type="entry name" value="TPR-like_helical_dom_sf"/>
</dbReference>
<name>A0A6L5X973_9BACT</name>
<evidence type="ECO:0000313" key="1">
    <source>
        <dbReference type="EMBL" id="MSS16791.1"/>
    </source>
</evidence>
<accession>A0A6L5X973</accession>
<dbReference type="Proteomes" id="UP000483362">
    <property type="component" value="Unassembled WGS sequence"/>
</dbReference>
<proteinExistence type="predicted"/>
<dbReference type="Gene3D" id="1.25.40.10">
    <property type="entry name" value="Tetratricopeptide repeat domain"/>
    <property type="match status" value="1"/>
</dbReference>
<organism evidence="1 2">
    <name type="scientific">Sodaliphilus pleomorphus</name>
    <dbReference type="NCBI Taxonomy" id="2606626"/>
    <lineage>
        <taxon>Bacteria</taxon>
        <taxon>Pseudomonadati</taxon>
        <taxon>Bacteroidota</taxon>
        <taxon>Bacteroidia</taxon>
        <taxon>Bacteroidales</taxon>
        <taxon>Muribaculaceae</taxon>
        <taxon>Sodaliphilus</taxon>
    </lineage>
</organism>
<dbReference type="AlphaFoldDB" id="A0A6L5X973"/>